<feature type="compositionally biased region" description="Acidic residues" evidence="2">
    <location>
        <begin position="282"/>
        <end position="300"/>
    </location>
</feature>
<keyword evidence="1" id="KW-0853">WD repeat</keyword>
<dbReference type="InterPro" id="IPR036322">
    <property type="entry name" value="WD40_repeat_dom_sf"/>
</dbReference>
<evidence type="ECO:0000259" key="3">
    <source>
        <dbReference type="PROSITE" id="PS50144"/>
    </source>
</evidence>
<dbReference type="InterPro" id="IPR002083">
    <property type="entry name" value="MATH/TRAF_dom"/>
</dbReference>
<feature type="compositionally biased region" description="Basic and acidic residues" evidence="2">
    <location>
        <begin position="4657"/>
        <end position="4667"/>
    </location>
</feature>
<feature type="compositionally biased region" description="Basic and acidic residues" evidence="2">
    <location>
        <begin position="1389"/>
        <end position="1401"/>
    </location>
</feature>
<feature type="compositionally biased region" description="Basic and acidic residues" evidence="2">
    <location>
        <begin position="1"/>
        <end position="13"/>
    </location>
</feature>
<protein>
    <recommendedName>
        <fullName evidence="3">MATH domain-containing protein</fullName>
    </recommendedName>
</protein>
<dbReference type="SMART" id="SM00320">
    <property type="entry name" value="WD40"/>
    <property type="match status" value="7"/>
</dbReference>
<feature type="compositionally biased region" description="Basic and acidic residues" evidence="2">
    <location>
        <begin position="37"/>
        <end position="49"/>
    </location>
</feature>
<dbReference type="SMART" id="SM00061">
    <property type="entry name" value="MATH"/>
    <property type="match status" value="1"/>
</dbReference>
<name>A0A8S1EB93_9PELO</name>
<feature type="region of interest" description="Disordered" evidence="2">
    <location>
        <begin position="1662"/>
        <end position="1711"/>
    </location>
</feature>
<dbReference type="Gene3D" id="2.130.10.10">
    <property type="entry name" value="YVTN repeat-like/Quinoprotein amine dehydrogenase"/>
    <property type="match status" value="2"/>
</dbReference>
<dbReference type="Gene3D" id="2.60.210.10">
    <property type="entry name" value="Apoptosis, Tumor Necrosis Factor Receptor Associated Protein 2, Chain A"/>
    <property type="match status" value="1"/>
</dbReference>
<dbReference type="OrthoDB" id="342131at2759"/>
<feature type="compositionally biased region" description="Basic and acidic residues" evidence="2">
    <location>
        <begin position="969"/>
        <end position="1001"/>
    </location>
</feature>
<feature type="region of interest" description="Disordered" evidence="2">
    <location>
        <begin position="3635"/>
        <end position="3659"/>
    </location>
</feature>
<feature type="region of interest" description="Disordered" evidence="2">
    <location>
        <begin position="1923"/>
        <end position="1997"/>
    </location>
</feature>
<feature type="compositionally biased region" description="Basic residues" evidence="2">
    <location>
        <begin position="904"/>
        <end position="916"/>
    </location>
</feature>
<feature type="compositionally biased region" description="Basic and acidic residues" evidence="2">
    <location>
        <begin position="1040"/>
        <end position="1114"/>
    </location>
</feature>
<feature type="region of interest" description="Disordered" evidence="2">
    <location>
        <begin position="365"/>
        <end position="390"/>
    </location>
</feature>
<accession>A0A8S1EB93</accession>
<dbReference type="Pfam" id="PF12234">
    <property type="entry name" value="Rav1p_C"/>
    <property type="match status" value="1"/>
</dbReference>
<evidence type="ECO:0000256" key="2">
    <source>
        <dbReference type="SAM" id="MobiDB-lite"/>
    </source>
</evidence>
<feature type="region of interest" description="Disordered" evidence="2">
    <location>
        <begin position="1024"/>
        <end position="1163"/>
    </location>
</feature>
<evidence type="ECO:0000313" key="4">
    <source>
        <dbReference type="EMBL" id="CAB3399147.1"/>
    </source>
</evidence>
<dbReference type="Proteomes" id="UP000494206">
    <property type="component" value="Unassembled WGS sequence"/>
</dbReference>
<feature type="compositionally biased region" description="Low complexity" evidence="2">
    <location>
        <begin position="368"/>
        <end position="381"/>
    </location>
</feature>
<dbReference type="InterPro" id="IPR056872">
    <property type="entry name" value="TTC3/DZIP3-like_helical"/>
</dbReference>
<feature type="compositionally biased region" description="Basic and acidic residues" evidence="2">
    <location>
        <begin position="1662"/>
        <end position="1701"/>
    </location>
</feature>
<feature type="compositionally biased region" description="Basic and acidic residues" evidence="2">
    <location>
        <begin position="4168"/>
        <end position="4179"/>
    </location>
</feature>
<dbReference type="SUPFAM" id="SSF49599">
    <property type="entry name" value="TRAF domain-like"/>
    <property type="match status" value="1"/>
</dbReference>
<dbReference type="InterPro" id="IPR015943">
    <property type="entry name" value="WD40/YVTN_repeat-like_dom_sf"/>
</dbReference>
<feature type="compositionally biased region" description="Basic and acidic residues" evidence="2">
    <location>
        <begin position="1742"/>
        <end position="1754"/>
    </location>
</feature>
<feature type="repeat" description="WD" evidence="1">
    <location>
        <begin position="4930"/>
        <end position="4971"/>
    </location>
</feature>
<feature type="compositionally biased region" description="Polar residues" evidence="2">
    <location>
        <begin position="1755"/>
        <end position="1768"/>
    </location>
</feature>
<dbReference type="PANTHER" id="PTHR13950:SF9">
    <property type="entry name" value="RABCONNECTIN-3A"/>
    <property type="match status" value="1"/>
</dbReference>
<feature type="compositionally biased region" description="Low complexity" evidence="2">
    <location>
        <begin position="1942"/>
        <end position="1955"/>
    </location>
</feature>
<dbReference type="PROSITE" id="PS50294">
    <property type="entry name" value="WD_REPEATS_REGION"/>
    <property type="match status" value="1"/>
</dbReference>
<feature type="region of interest" description="Disordered" evidence="2">
    <location>
        <begin position="1"/>
        <end position="135"/>
    </location>
</feature>
<feature type="compositionally biased region" description="Acidic residues" evidence="2">
    <location>
        <begin position="157"/>
        <end position="171"/>
    </location>
</feature>
<feature type="compositionally biased region" description="Polar residues" evidence="2">
    <location>
        <begin position="921"/>
        <end position="932"/>
    </location>
</feature>
<dbReference type="GO" id="GO:0043291">
    <property type="term" value="C:RAVE complex"/>
    <property type="evidence" value="ECO:0007669"/>
    <property type="project" value="TreeGrafter"/>
</dbReference>
<feature type="compositionally biased region" description="Polar residues" evidence="2">
    <location>
        <begin position="54"/>
        <end position="63"/>
    </location>
</feature>
<dbReference type="Pfam" id="PF22486">
    <property type="entry name" value="MATH_2"/>
    <property type="match status" value="1"/>
</dbReference>
<dbReference type="PROSITE" id="PS50144">
    <property type="entry name" value="MATH"/>
    <property type="match status" value="1"/>
</dbReference>
<feature type="compositionally biased region" description="Polar residues" evidence="2">
    <location>
        <begin position="103"/>
        <end position="116"/>
    </location>
</feature>
<organism evidence="4 5">
    <name type="scientific">Caenorhabditis bovis</name>
    <dbReference type="NCBI Taxonomy" id="2654633"/>
    <lineage>
        <taxon>Eukaryota</taxon>
        <taxon>Metazoa</taxon>
        <taxon>Ecdysozoa</taxon>
        <taxon>Nematoda</taxon>
        <taxon>Chromadorea</taxon>
        <taxon>Rhabditida</taxon>
        <taxon>Rhabditina</taxon>
        <taxon>Rhabditomorpha</taxon>
        <taxon>Rhabditoidea</taxon>
        <taxon>Rhabditidae</taxon>
        <taxon>Peloderinae</taxon>
        <taxon>Caenorhabditis</taxon>
    </lineage>
</organism>
<feature type="region of interest" description="Disordered" evidence="2">
    <location>
        <begin position="150"/>
        <end position="222"/>
    </location>
</feature>
<feature type="compositionally biased region" description="Acidic residues" evidence="2">
    <location>
        <begin position="198"/>
        <end position="212"/>
    </location>
</feature>
<dbReference type="Pfam" id="PF00400">
    <property type="entry name" value="WD40"/>
    <property type="match status" value="2"/>
</dbReference>
<feature type="region of interest" description="Disordered" evidence="2">
    <location>
        <begin position="4163"/>
        <end position="4186"/>
    </location>
</feature>
<keyword evidence="5" id="KW-1185">Reference proteome</keyword>
<feature type="region of interest" description="Disordered" evidence="2">
    <location>
        <begin position="234"/>
        <end position="259"/>
    </location>
</feature>
<dbReference type="InterPro" id="IPR052208">
    <property type="entry name" value="DmX-like/RAVE_component"/>
</dbReference>
<feature type="region of interest" description="Disordered" evidence="2">
    <location>
        <begin position="1382"/>
        <end position="1401"/>
    </location>
</feature>
<dbReference type="FunFam" id="2.130.10.10:FF:000651">
    <property type="entry name" value="RaBConnectin related"/>
    <property type="match status" value="1"/>
</dbReference>
<dbReference type="InterPro" id="IPR001680">
    <property type="entry name" value="WD40_rpt"/>
</dbReference>
<reference evidence="4 5" key="1">
    <citation type="submission" date="2020-04" db="EMBL/GenBank/DDBJ databases">
        <authorList>
            <person name="Laetsch R D."/>
            <person name="Stevens L."/>
            <person name="Kumar S."/>
            <person name="Blaxter L. M."/>
        </authorList>
    </citation>
    <scope>NUCLEOTIDE SEQUENCE [LARGE SCALE GENOMIC DNA]</scope>
</reference>
<feature type="domain" description="MATH" evidence="3">
    <location>
        <begin position="663"/>
        <end position="792"/>
    </location>
</feature>
<feature type="region of interest" description="Disordered" evidence="2">
    <location>
        <begin position="281"/>
        <end position="302"/>
    </location>
</feature>
<feature type="region of interest" description="Disordered" evidence="2">
    <location>
        <begin position="897"/>
        <end position="932"/>
    </location>
</feature>
<feature type="region of interest" description="Disordered" evidence="2">
    <location>
        <begin position="4559"/>
        <end position="4588"/>
    </location>
</feature>
<dbReference type="InterPro" id="IPR022033">
    <property type="entry name" value="Rav1p_C"/>
</dbReference>
<feature type="compositionally biased region" description="Polar residues" evidence="2">
    <location>
        <begin position="3649"/>
        <end position="3659"/>
    </location>
</feature>
<feature type="compositionally biased region" description="Polar residues" evidence="2">
    <location>
        <begin position="19"/>
        <end position="31"/>
    </location>
</feature>
<feature type="region of interest" description="Disordered" evidence="2">
    <location>
        <begin position="4642"/>
        <end position="4667"/>
    </location>
</feature>
<feature type="compositionally biased region" description="Polar residues" evidence="2">
    <location>
        <begin position="1969"/>
        <end position="1981"/>
    </location>
</feature>
<evidence type="ECO:0000313" key="5">
    <source>
        <dbReference type="Proteomes" id="UP000494206"/>
    </source>
</evidence>
<evidence type="ECO:0000256" key="1">
    <source>
        <dbReference type="PROSITE-ProRule" id="PRU00221"/>
    </source>
</evidence>
<dbReference type="Pfam" id="PF24525">
    <property type="entry name" value="TTC3"/>
    <property type="match status" value="1"/>
</dbReference>
<feature type="compositionally biased region" description="Low complexity" evidence="2">
    <location>
        <begin position="64"/>
        <end position="84"/>
    </location>
</feature>
<dbReference type="EMBL" id="CADEPM010000002">
    <property type="protein sequence ID" value="CAB3399147.1"/>
    <property type="molecule type" value="Genomic_DNA"/>
</dbReference>
<feature type="compositionally biased region" description="Low complexity" evidence="2">
    <location>
        <begin position="944"/>
        <end position="968"/>
    </location>
</feature>
<feature type="repeat" description="WD" evidence="1">
    <location>
        <begin position="5069"/>
        <end position="5110"/>
    </location>
</feature>
<dbReference type="InterPro" id="IPR008974">
    <property type="entry name" value="TRAF-like"/>
</dbReference>
<feature type="region of interest" description="Disordered" evidence="2">
    <location>
        <begin position="944"/>
        <end position="1001"/>
    </location>
</feature>
<dbReference type="PROSITE" id="PS50082">
    <property type="entry name" value="WD_REPEATS_2"/>
    <property type="match status" value="3"/>
</dbReference>
<feature type="compositionally biased region" description="Basic and acidic residues" evidence="2">
    <location>
        <begin position="1133"/>
        <end position="1148"/>
    </location>
</feature>
<comment type="caution">
    <text evidence="4">The sequence shown here is derived from an EMBL/GenBank/DDBJ whole genome shotgun (WGS) entry which is preliminary data.</text>
</comment>
<dbReference type="SUPFAM" id="SSF50978">
    <property type="entry name" value="WD40 repeat-like"/>
    <property type="match status" value="2"/>
</dbReference>
<feature type="region of interest" description="Disordered" evidence="2">
    <location>
        <begin position="1742"/>
        <end position="1768"/>
    </location>
</feature>
<dbReference type="PANTHER" id="PTHR13950">
    <property type="entry name" value="RABCONNECTIN-RELATED"/>
    <property type="match status" value="1"/>
</dbReference>
<proteinExistence type="predicted"/>
<sequence length="5214" mass="585520">MENEPSKDSKVDDDATMMSGDTDSPLSSKSFNALEENIPRGDETEKNKDDESETANCSPTTRLIINAQQASNSSSVGSSECVGETIEKTTTPQTENSDRDIIESTNECLDSSSSVKATEESENLAEAKKNDIPQAENIFIAEMLREYLEEFGRRTSEDEESSTPEPDESNQIEEKASNSSFTSEVLQKLLAECGCPATDDEDSSPEAEDINQDETGTSDNFFSADVIKKLMKECGCPSTDDEQSASPEGEKKNNDEAIASSSSIFTTDCLRKYLEECGCPISDDDDSSTTDPEDNQDEPETSNNFFAAEVLKKFMEQFGDPVADDDKAFNAEGKRDFSEFTPEALSQFLEECGKITMENNIPSMLQPSSSSKNEAASCSNSLEVSTNDLEKQPRIPPLRLKVVVSQKEGSTVPECSINSCSTSTKNVMKVRVVKEGDKTKQYVIGVNGRCIAQRSRNFRQKGMVDPDPSSANIPAVVDNDADVATIQKSVRESSETTLTALNPPIIIEQDANTTICQDEQSHTEVRNAATSTGDIADDSSDIIDVCGLDDEPSCALACTGEVGEASGHDEEGGGTSGIVEGEGGGHSGVVNGEGQSGDIDLDIDTDITMHTRINYSRARKLCPRHQHKVGTRRRIMNTVSIQTDETAEYGPLVLDPDDPSSSEGSLRLMIQNFRNMGDTVRGPTKRIQNVAWRIMVMPRQHVVQKKGTQKCLGFFLQCVPDAYSDTWSCQAAAELRLMSQKPGVPHFTRKTNHVYTAKENDWGYSCFMTWTDILDEAQGYLKDDRVVLEVQVKAEPPKNIVGLEEFRKTVNSWYDLAELQYSRGKIDLAIEANAQGLKYCKDKDPECRRKLDDQKTYFIEMKLVESIQRIESAAKRHPSDMKTDGDSISNQTALRMALTSNNRNKNKNKKFLKNMRPRAPTPNTQSKVTTNTVVKAENAKTVQQKQEAVQQKQTKQAQPKTQPKSQTQKKQENPQKNTDEAQKLKLDEKKKMSEKKELVEDKRTATVRVVAPLKKVELVKRIEFARKDIPEIKGNVIESRPIKKDEKKADKTKTAEKANAEIKKTTDQLKTETPKTTEKEKREATKPSDNVKTESQKSLERKNSDSEKSEEKSNAESQISVEKAQTESQRSAENVEEKKPVEEKKAIAENRGNAPKSEEKPKVDKAKFVEKPIPITKPLIDKNQKKPDRKANEVVQQGCFNPLLFNGTNPMSWAKRSKAEDELFTEVAFQFSDFEDSPRSREHYVNRIFKYMAEQMRTLGSLAGHLKNVKHSIILHNIQQLHHFADSAFDIELQRQATIRKAISNAKEYMRRSNRGYRKLTIEGDSTDWDVGLLFSDEKIIYRRDIIERESTFLDGRIRLFWDALGGMQKTLMKIECEAEEAASTSSENDERQHDGCPKPKRSKVDLSLECEYCIYESRKMVDNEAQTDFLLDCDGEIENQMSKTPKIIIKTKEKPAQKIVEIKNENHTALDSPNLPDINNSSIMELIHPFTIKEANGEPTSEQAMGALNLLALNITSTRQVINKAEEILMVLAHNQPDDPLRKALRDISKLAGIAYIENEEKYRPVSPVLFEPFTDEDCSYLNNKVLSGHHKEKKIMTAQIQKLETYRNKFLNCVFLDRDDCERLIRGAQIIHQKMVDYEKKMKEFQRVNDELDARHRKAEKTLKDEVKQAKSQHNSERDRNNQLNKELKEKNKLVKNLENKVNSLQSEKEDVVEKQKQLQKELQGVQKRASDDAQKYKREVHQLTDQKKHLQSDMSSISTENKQMHNQLDDRIKEIKKLKEELATEKNKVNQINKVSQEHQERAKRAEISLLQHQLESGLAILDRALLDARKKMKEMDDAASNRARSANEVSICLQSRDEWSQIIDTITKSIEKTKAEHEAHIELIRNGKSMVSLPTLVVPKPPPPPQIVKIAPIAPVEPTKPTPGVIGSRPQSHIGQVSSSATTAPQSSTASRPISPGSRAPGSPINGNNKPSTSSSPARHAPIGTRPNGTVVAGCSAESNTITSTNNPWTWSDSLSTITESINPSKRFGNEDRSNFFSNDLFTSLSSLSSPWANDDQWNTTINNLTLNLNSTTSSFLNPLNIQQSHQQFQSLVGVIAKKLGMEFGKTSELISDYCRDHKIHYQVLSNDEGIIEKIREYYKKRLHHMRMSAPPGAAPGYMSNSLVSVMERSPFNLMGEQMNPMNDRSGSFPGMEKWPFASMNAHQIITGALNEGEHVYAIGYIEGLIFTACAVGSDVVILDSDFNRVQIIPEVEKNCLVTSISCCQETGKIAVTYGNVVRILEAISGGVDKSRLKSAIFQFLWVETHCFCVKDHITSVLWTMEGMRMLFVIKNELVLYQHRSVSNVNCGGSSATVMFSIAEEDVKESQSWETIWSFEMSNKPKYIRYSPDGAYLAICGTDDATIKVFYQNNTRHSISFTYLTLSHPTTVCGFEWRKTGRYMPKKFIQAALISWCTDNTSRIWKETPPVEMSMIDLTGEGGGEPLWEKQKSRKLFGKPIRVKKTKNKILSKLKNILPEKKQKMEDNAIGLRAQIGKSTSFSELHNLNMEHIDVQFHLAATVNAETDCLLVPSMDSTHRKPLCVHWLNNKELVFSVGAEKLLAEAVLMENESSRTGSQPISMESSPDREMTQQIANGHIGNDRPGSAFCGSVCSDTPSNKDILDVKFEILLRQWTKTNDVLFTIHPIDGSLLTWTVEWLDDHYRQPVISYSSRLPNALPHSDAVSLHSNLSTFNPHEPIYINVLRRNVDEKENDVVHEKLLEQHVSNTIHILTSHENGTLNLWHMSVDDKSCFSQVLNMTHISRMCGHRFKIQQVVAHPVLPLLLTTSNFESKNSAMDYTSEVILWKIAPVGPLCKSGGVKELARVASPLAEGFSTLGWVPAILPSCTLGTVCNSPSSCFIASDGEKLVIYQAVIDARGLLAELSNADAAYNKNKFLDDDDSDRMLRTPSPRRSFAPSFIREFNVVSTQSTAKPGCVLEVGLIEDNFLKNVNLTFLHVFQARLVIRNEEEWTNPDGTVPLGSVIDRSKTTAFKDEYFIVMVDHEDTILMYSLTISSQQPQPIPNFDTEILPDEKGLLRPASPMAPSMAKLKFETKLVCRQKFPLASGTRIKNVTPAAGHLSSSSLYPACETPYVLITSDTDDSVRFWKCVKNQDNIDSTDIYEWCEWNMISENRPSELGMEGAVYDITAAHSGRIALAYENSGAITNDMNCIEVAVFECESSGGVEWLREDSFEIKQSKFLTMPRAHQVELSMYNHPERQSELLQAMQQRLNTGPVKGPSPDLKRVIESGIAPATRDVQIDVNTMVKLDWVSTEDGGHMLTVGFGAKVYIYTQVSHDPAQQNVTLMKESETSMRRPSLRKASSLLPNMQPHSRLTKWICCRVLSLDSADGLPPIPTSLSWARDGILIVGMESEMRVYNQWNFETPNENSAVNRRSTNPHIVSLPVSTSHSMLDQVNKKKEALASSRSRVFLDLVSNMHRSHMKDGDSQLVMEIIATEGAFEAAHLCSPILPQYHPKQLIVLLNAGKTKRVKAILLHVLTSLKQRQVSVHNPLSRAASLRRMSTVDGVEEQANRDTIIPKFDEDSLEYDEIDDIPPLPLYALLAADHDNEQIGEKAESVMTKDENEYDDLFEDETVPDDLDDMLKDNDGSTSRSRLQSCGSGDIKQEKLVSTVFTAKHYRKLTELLTHTHLPGLSSVDQMHLLAIADTLSHFTSDVIDKLTQANAAMQPVIQSVLGDSAAGGYATAAGGMETVDECGLRYLMAMKQHEYLLVCLPYKQRMELKKTGLAPAHIIWAQHSETETELLNAVPGMQKAAATWEELRALGIAWWLKNTASLRICVEKLAKAAFQLNQDPMDASLYYLALKKKNVMTHLFKTTRNQMMTDFFMNDFNSEHWKKVAAKNAFVLMSKQRFHHAAAFFLLSGSLKDAIQTILAKCNDLQLALVVIRLYEQDIDVQQTMIKEILCREVLGMSPDEFEAQRGKTDDDATLGIHASREPFVRSMAFWMLKDYSRAAHTLVQEAHSNRNHTSLSDIFNFYSFLRKHPLVVRQRLTDAGVQVGSTEKFLSIGKQLESIVIPPERRLFFRTAAEHMARGCPMLALDVLSRLPRKISMVQDYNDALKAFLGGGNAQTNEPDLETVENVDWSAPTNVVKDDELDLKWSDDEEEEIQKIDEEAHEPESTNETKQLTFDTALDIDTSGLTSNHLIGTMDIFAQHLKFVASLRILTEELSTLASGFEVDGGQLRFQLFNWIEKEVEVLKHSCDYRVNVDLDDSAGFDEEESFVEGYNENSPVALHEALKMDRSEMIARIKICSRRRKWLTANQKLLRSFTSFCALHSAQNHRLTSALMELLLLLLEVQKDTGVQHLNEPIPDMNSLPLIEASVSSAKMFVSSPLAFIENQCSDLLTTVCEMHDVPDMNKGLQKCYMLYNLCQGLSSCLYQSLSDVDQLSGDQFRFDGKPGILTKRTRAVSMSTEDMRVTTAPVKWPGVECLIALLGREKDDEAPHLRLLLVESFVAITMSLFCFAIAAYDSRWLYRLSAHEIDPSKFGLIFGGGGEKRLKTIPPARPPRPTSPRIKKPSESESIDGSTLRSRLNLRVFGPDSSPAHVQHSPVNEQIISKWIPPQKNIVQLYADRPIIAGTEDLGINYDSDDEEDDENTRSDDGEDTMKCENADPNSFAWQLLRLALIQQHLYRLRQFLILAGYDPNEIPAIAPRIEAVLRQLENWSEQQEQRLKEFPGGIPSDLLPDMTLDLSDQHLAATMKKYSVIVKPNNTPFESDDKKVQPIQRLWAFLVREDHLQEIFIKYIFAQQCQMENATNRIDILTGVDQHQTLPEAFKIIQKDNEPIVAFGCNQESPGGYIVVSNGRELQEMDISDIFEDQLDKTSWMWNRAELDMNNIHRKRDPIRDNDDYQLFTETIPSTNPRNTNVILKRNVAGVRRIDSHPTAPFYVTGSSDGSIRVWKWGGREVVYTARVAGQHAKVSKISFSCNGNKFAAVDGDGMLCLWQASQSTEQRKPFFSQRCHNKSASDVRFLGHSSSVLVTAGSSSLDYNLGLWDTLLPQNRALVHSWVAHTEGATCAMYLPCQQTIVSGGRHGEICLWDIRQRQLRATIKAFEPTQMVKALVTDVSQDLIVAGSSDGDIKIWSADFNPQLMYSLIGEHATKSGFSFRQVGQTTVQGVQQLFIDQQMHLFSCGADASLKFRTLPSIFNMTNLV</sequence>
<feature type="repeat" description="WD" evidence="1">
    <location>
        <begin position="4974"/>
        <end position="5015"/>
    </location>
</feature>
<gene>
    <name evidence="4" type="ORF">CBOVIS_LOCUS2315</name>
</gene>
<dbReference type="GO" id="GO:0007035">
    <property type="term" value="P:vacuolar acidification"/>
    <property type="evidence" value="ECO:0007669"/>
    <property type="project" value="TreeGrafter"/>
</dbReference>